<feature type="domain" description="LysM" evidence="2">
    <location>
        <begin position="151"/>
        <end position="198"/>
    </location>
</feature>
<feature type="region of interest" description="Disordered" evidence="1">
    <location>
        <begin position="55"/>
        <end position="95"/>
    </location>
</feature>
<dbReference type="InterPro" id="IPR018392">
    <property type="entry name" value="LysM"/>
</dbReference>
<dbReference type="Gene3D" id="3.10.350.10">
    <property type="entry name" value="LysM domain"/>
    <property type="match status" value="2"/>
</dbReference>
<dbReference type="InterPro" id="IPR052196">
    <property type="entry name" value="Bact_Kbp"/>
</dbReference>
<dbReference type="Pfam" id="PF01476">
    <property type="entry name" value="LysM"/>
    <property type="match status" value="2"/>
</dbReference>
<evidence type="ECO:0000313" key="4">
    <source>
        <dbReference type="Proteomes" id="UP000593765"/>
    </source>
</evidence>
<evidence type="ECO:0000259" key="2">
    <source>
        <dbReference type="PROSITE" id="PS51782"/>
    </source>
</evidence>
<dbReference type="AlphaFoldDB" id="A0A7M2X4P0"/>
<gene>
    <name evidence="3" type="ORF">IPV69_10425</name>
</gene>
<dbReference type="PANTHER" id="PTHR34700:SF4">
    <property type="entry name" value="PHAGE-LIKE ELEMENT PBSX PROTEIN XKDP"/>
    <property type="match status" value="1"/>
</dbReference>
<sequence length="285" mass="30458">MVRNHTENQANLEVEGTPVAVSDGSATPPVANVPAVTGVGGAKVSTVILPPLQPVAQGTAQPKPAADPFDRRPANTPAAPPAATVGGPRRSTNNWDSLLAEGRREPVSSAALNHTPPPSVTADPIRQVTNVEPIAPRPAQVSGLLSTATGKPYVIRQGDTFSSVAKQAYGAEKYYLQIEQANPNVNTMRLKPGQQIILPELPAEARATRTRTGPFNHEGDNRPVDSRTEYRVDTGDSLYRISMKLYGTPRMCDAIYEANRAAIGENPDRLRLGMILRVPRAPDGK</sequence>
<dbReference type="PANTHER" id="PTHR34700">
    <property type="entry name" value="POTASSIUM BINDING PROTEIN KBP"/>
    <property type="match status" value="1"/>
</dbReference>
<dbReference type="KEGG" id="hbs:IPV69_10425"/>
<feature type="domain" description="LysM" evidence="2">
    <location>
        <begin position="228"/>
        <end position="278"/>
    </location>
</feature>
<feature type="region of interest" description="Disordered" evidence="1">
    <location>
        <begin position="1"/>
        <end position="26"/>
    </location>
</feature>
<protein>
    <submittedName>
        <fullName evidence="3">LysM peptidoglycan-binding domain-containing protein</fullName>
    </submittedName>
</protein>
<dbReference type="RefSeq" id="WP_206295053.1">
    <property type="nucleotide sequence ID" value="NZ_CP063458.1"/>
</dbReference>
<dbReference type="Proteomes" id="UP000593765">
    <property type="component" value="Chromosome"/>
</dbReference>
<dbReference type="PROSITE" id="PS51782">
    <property type="entry name" value="LYSM"/>
    <property type="match status" value="2"/>
</dbReference>
<keyword evidence="4" id="KW-1185">Reference proteome</keyword>
<dbReference type="InterPro" id="IPR036779">
    <property type="entry name" value="LysM_dom_sf"/>
</dbReference>
<reference evidence="3 4" key="1">
    <citation type="submission" date="2020-10" db="EMBL/GenBank/DDBJ databases">
        <title>Wide distribution of Phycisphaera-like planctomycetes from WD2101 soil group in peatlands and genome analysis of the first cultivated representative.</title>
        <authorList>
            <person name="Dedysh S.N."/>
            <person name="Beletsky A.V."/>
            <person name="Ivanova A."/>
            <person name="Kulichevskaya I.S."/>
            <person name="Suzina N.E."/>
            <person name="Philippov D.A."/>
            <person name="Rakitin A.L."/>
            <person name="Mardanov A.V."/>
            <person name="Ravin N.V."/>
        </authorList>
    </citation>
    <scope>NUCLEOTIDE SEQUENCE [LARGE SCALE GENOMIC DNA]</scope>
    <source>
        <strain evidence="3 4">M1803</strain>
    </source>
</reference>
<proteinExistence type="predicted"/>
<dbReference type="CDD" id="cd00118">
    <property type="entry name" value="LysM"/>
    <property type="match status" value="2"/>
</dbReference>
<dbReference type="EMBL" id="CP063458">
    <property type="protein sequence ID" value="QOV91740.1"/>
    <property type="molecule type" value="Genomic_DNA"/>
</dbReference>
<accession>A0A7M2X4P0</accession>
<name>A0A7M2X4P0_9BACT</name>
<organism evidence="3 4">
    <name type="scientific">Humisphaera borealis</name>
    <dbReference type="NCBI Taxonomy" id="2807512"/>
    <lineage>
        <taxon>Bacteria</taxon>
        <taxon>Pseudomonadati</taxon>
        <taxon>Planctomycetota</taxon>
        <taxon>Phycisphaerae</taxon>
        <taxon>Tepidisphaerales</taxon>
        <taxon>Tepidisphaeraceae</taxon>
        <taxon>Humisphaera</taxon>
    </lineage>
</organism>
<dbReference type="SMART" id="SM00257">
    <property type="entry name" value="LysM"/>
    <property type="match status" value="2"/>
</dbReference>
<evidence type="ECO:0000256" key="1">
    <source>
        <dbReference type="SAM" id="MobiDB-lite"/>
    </source>
</evidence>
<feature type="compositionally biased region" description="Low complexity" evidence="1">
    <location>
        <begin position="74"/>
        <end position="90"/>
    </location>
</feature>
<evidence type="ECO:0000313" key="3">
    <source>
        <dbReference type="EMBL" id="QOV91740.1"/>
    </source>
</evidence>